<feature type="compositionally biased region" description="Polar residues" evidence="1">
    <location>
        <begin position="228"/>
        <end position="238"/>
    </location>
</feature>
<protein>
    <recommendedName>
        <fullName evidence="2">BTB domain-containing protein</fullName>
    </recommendedName>
</protein>
<dbReference type="Pfam" id="PF00651">
    <property type="entry name" value="BTB"/>
    <property type="match status" value="1"/>
</dbReference>
<dbReference type="EMBL" id="JAPEVB010000002">
    <property type="protein sequence ID" value="KAJ4394774.1"/>
    <property type="molecule type" value="Genomic_DNA"/>
</dbReference>
<organism evidence="3 4">
    <name type="scientific">Gnomoniopsis smithogilvyi</name>
    <dbReference type="NCBI Taxonomy" id="1191159"/>
    <lineage>
        <taxon>Eukaryota</taxon>
        <taxon>Fungi</taxon>
        <taxon>Dikarya</taxon>
        <taxon>Ascomycota</taxon>
        <taxon>Pezizomycotina</taxon>
        <taxon>Sordariomycetes</taxon>
        <taxon>Sordariomycetidae</taxon>
        <taxon>Diaporthales</taxon>
        <taxon>Gnomoniaceae</taxon>
        <taxon>Gnomoniopsis</taxon>
    </lineage>
</organism>
<dbReference type="InterPro" id="IPR011333">
    <property type="entry name" value="SKP1/BTB/POZ_sf"/>
</dbReference>
<dbReference type="PROSITE" id="PS50097">
    <property type="entry name" value="BTB"/>
    <property type="match status" value="1"/>
</dbReference>
<keyword evidence="4" id="KW-1185">Reference proteome</keyword>
<dbReference type="SUPFAM" id="SSF54695">
    <property type="entry name" value="POZ domain"/>
    <property type="match status" value="1"/>
</dbReference>
<proteinExistence type="predicted"/>
<dbReference type="CDD" id="cd18186">
    <property type="entry name" value="BTB_POZ_ZBTB_KLHL-like"/>
    <property type="match status" value="1"/>
</dbReference>
<evidence type="ECO:0000259" key="2">
    <source>
        <dbReference type="PROSITE" id="PS50097"/>
    </source>
</evidence>
<feature type="region of interest" description="Disordered" evidence="1">
    <location>
        <begin position="202"/>
        <end position="246"/>
    </location>
</feature>
<feature type="domain" description="BTB" evidence="2">
    <location>
        <begin position="23"/>
        <end position="92"/>
    </location>
</feature>
<reference evidence="3" key="1">
    <citation type="submission" date="2022-10" db="EMBL/GenBank/DDBJ databases">
        <title>Tapping the CABI collections for fungal endophytes: first genome assemblies for Collariella, Neodidymelliopsis, Ascochyta clinopodiicola, Didymella pomorum, Didymosphaeria variabile, Neocosmospora piperis and Neocucurbitaria cava.</title>
        <authorList>
            <person name="Hill R."/>
        </authorList>
    </citation>
    <scope>NUCLEOTIDE SEQUENCE</scope>
    <source>
        <strain evidence="3">IMI 355082</strain>
    </source>
</reference>
<dbReference type="Proteomes" id="UP001140453">
    <property type="component" value="Unassembled WGS sequence"/>
</dbReference>
<dbReference type="AlphaFoldDB" id="A0A9W8YXP1"/>
<gene>
    <name evidence="3" type="ORF">N0V93_003994</name>
</gene>
<name>A0A9W8YXP1_9PEZI</name>
<dbReference type="OrthoDB" id="6359816at2759"/>
<dbReference type="Gene3D" id="3.30.710.10">
    <property type="entry name" value="Potassium Channel Kv1.1, Chain A"/>
    <property type="match status" value="1"/>
</dbReference>
<sequence length="246" mass="28007">MDPPRIFPSLLSAEGLWGDSQFADATIVFGEATWKVHRWVICRQSDYFMRALEGEFKGVQNKTIVLVNELFNAEDIDSLLKFLYTNKLQDNQHTNILKTFAVARFFMVENLRAASILLLKNDLVLDMQEKKWPRLYKFFEFTLASATNPGTDIEKTLIHFTAIHAQTIINEPAMKWDTIAQAYPSFANKVLKQLFPKVYVPVPQPQPQPQPQQLTAARGSASADARRPNTQKSQTTQRGAARSTPY</sequence>
<evidence type="ECO:0000313" key="4">
    <source>
        <dbReference type="Proteomes" id="UP001140453"/>
    </source>
</evidence>
<feature type="compositionally biased region" description="Low complexity" evidence="1">
    <location>
        <begin position="211"/>
        <end position="223"/>
    </location>
</feature>
<comment type="caution">
    <text evidence="3">The sequence shown here is derived from an EMBL/GenBank/DDBJ whole genome shotgun (WGS) entry which is preliminary data.</text>
</comment>
<accession>A0A9W8YXP1</accession>
<dbReference type="InterPro" id="IPR000210">
    <property type="entry name" value="BTB/POZ_dom"/>
</dbReference>
<evidence type="ECO:0000313" key="3">
    <source>
        <dbReference type="EMBL" id="KAJ4394774.1"/>
    </source>
</evidence>
<dbReference type="SMART" id="SM00225">
    <property type="entry name" value="BTB"/>
    <property type="match status" value="1"/>
</dbReference>
<evidence type="ECO:0000256" key="1">
    <source>
        <dbReference type="SAM" id="MobiDB-lite"/>
    </source>
</evidence>